<organism evidence="3 4">
    <name type="scientific">Rubripirellula lacrimiformis</name>
    <dbReference type="NCBI Taxonomy" id="1930273"/>
    <lineage>
        <taxon>Bacteria</taxon>
        <taxon>Pseudomonadati</taxon>
        <taxon>Planctomycetota</taxon>
        <taxon>Planctomycetia</taxon>
        <taxon>Pirellulales</taxon>
        <taxon>Pirellulaceae</taxon>
        <taxon>Rubripirellula</taxon>
    </lineage>
</organism>
<evidence type="ECO:0000259" key="2">
    <source>
        <dbReference type="Pfam" id="PF05569"/>
    </source>
</evidence>
<dbReference type="PANTHER" id="PTHR34978:SF3">
    <property type="entry name" value="SLR0241 PROTEIN"/>
    <property type="match status" value="1"/>
</dbReference>
<dbReference type="KEGG" id="rlc:K227x_54930"/>
<evidence type="ECO:0000313" key="3">
    <source>
        <dbReference type="EMBL" id="QDT07068.1"/>
    </source>
</evidence>
<dbReference type="AlphaFoldDB" id="A0A517NJ00"/>
<dbReference type="PANTHER" id="PTHR34978">
    <property type="entry name" value="POSSIBLE SENSOR-TRANSDUCER PROTEIN BLAR"/>
    <property type="match status" value="1"/>
</dbReference>
<evidence type="ECO:0000313" key="4">
    <source>
        <dbReference type="Proteomes" id="UP000318538"/>
    </source>
</evidence>
<reference evidence="3 4" key="1">
    <citation type="submission" date="2019-02" db="EMBL/GenBank/DDBJ databases">
        <title>Deep-cultivation of Planctomycetes and their phenomic and genomic characterization uncovers novel biology.</title>
        <authorList>
            <person name="Wiegand S."/>
            <person name="Jogler M."/>
            <person name="Boedeker C."/>
            <person name="Pinto D."/>
            <person name="Vollmers J."/>
            <person name="Rivas-Marin E."/>
            <person name="Kohn T."/>
            <person name="Peeters S.H."/>
            <person name="Heuer A."/>
            <person name="Rast P."/>
            <person name="Oberbeckmann S."/>
            <person name="Bunk B."/>
            <person name="Jeske O."/>
            <person name="Meyerdierks A."/>
            <person name="Storesund J.E."/>
            <person name="Kallscheuer N."/>
            <person name="Luecker S."/>
            <person name="Lage O.M."/>
            <person name="Pohl T."/>
            <person name="Merkel B.J."/>
            <person name="Hornburger P."/>
            <person name="Mueller R.-W."/>
            <person name="Bruemmer F."/>
            <person name="Labrenz M."/>
            <person name="Spormann A.M."/>
            <person name="Op den Camp H."/>
            <person name="Overmann J."/>
            <person name="Amann R."/>
            <person name="Jetten M.S.M."/>
            <person name="Mascher T."/>
            <person name="Medema M.H."/>
            <person name="Devos D.P."/>
            <person name="Kaster A.-K."/>
            <person name="Ovreas L."/>
            <person name="Rohde M."/>
            <person name="Galperin M.Y."/>
            <person name="Jogler C."/>
        </authorList>
    </citation>
    <scope>NUCLEOTIDE SEQUENCE [LARGE SCALE GENOMIC DNA]</scope>
    <source>
        <strain evidence="3 4">K22_7</strain>
    </source>
</reference>
<dbReference type="Proteomes" id="UP000318538">
    <property type="component" value="Chromosome"/>
</dbReference>
<feature type="transmembrane region" description="Helical" evidence="1">
    <location>
        <begin position="12"/>
        <end position="36"/>
    </location>
</feature>
<sequence>MIATLLTNQTVLSIIFCVVQVTFLAAIGTLVTRWLIPRRPEMASTVSCTIVAVIILLTIAVPFSVPRCLVIESAATDEDVAIGDYFVEIEQTRHPEETERRNASASGPTSALMIDVPHLMKQVALRLRSDCVADRSMTISSLSLALLALGAIVGFVRFAMSIVATWQLALRAHVLTDERALQSLLVLCSKLDVHQSVKLFESDLISNAAVCGSIRPRIFLPTDWRDWSDAELRCVLAHELAHVANGDFAWRVISAAAGAVHFFNPFVHQLVRSMVLAQELTADVSAAVAVERAAYIRSLSVLALRRDQSDTGCARVGISPVFSGFLIRRINMLYGKKDLGLRRMSGVMRLAIAGAWISFGMFVFTIRGYAEPPMAETSGESKPAVEPTARIARASRTELAVDPRERLFQRRSVDPADIDENQVGMFEIRVADLLSHKDLAPLVAIANQGIAGELKSYLELEKAPQVELPLIDVVYGSTQVTVRQGLEDAESRLMFGTGSLPTRIRFVEPVDAESWIKKHVRGTVEKQLGEETYLELPIIPAMGPTSFFIKQRDPSTVCIGSCVRSFAGKEEIEKRSSEFLKSVRRKPQINPSQWAIPFDQVRGGLLTIACTNEEIQIPETYNSGGRTGAESDCGRIVHRMLHTFETFAMGLDINEHGTRLGLRVHISAADEARQEIIFSDVRTLIQIAREHFVNSKGKVDMEVDDPQLRHMSLKSLGQFLDHMVVEPKIEEGGLPYVSIRSEIEIPSLGMVLASLVSTDVNLE</sequence>
<protein>
    <submittedName>
        <fullName evidence="3">Regulatory protein BlaR1</fullName>
    </submittedName>
</protein>
<keyword evidence="1" id="KW-0812">Transmembrane</keyword>
<dbReference type="Pfam" id="PF05569">
    <property type="entry name" value="Peptidase_M56"/>
    <property type="match status" value="1"/>
</dbReference>
<dbReference type="RefSeq" id="WP_145174575.1">
    <property type="nucleotide sequence ID" value="NZ_CP036525.1"/>
</dbReference>
<feature type="transmembrane region" description="Helical" evidence="1">
    <location>
        <begin position="43"/>
        <end position="63"/>
    </location>
</feature>
<accession>A0A517NJ00</accession>
<dbReference type="InterPro" id="IPR008756">
    <property type="entry name" value="Peptidase_M56"/>
</dbReference>
<gene>
    <name evidence="3" type="primary">blaR1_5</name>
    <name evidence="3" type="ORF">K227x_54930</name>
</gene>
<name>A0A517NJ00_9BACT</name>
<feature type="domain" description="Peptidase M56" evidence="2">
    <location>
        <begin position="97"/>
        <end position="309"/>
    </location>
</feature>
<feature type="transmembrane region" description="Helical" evidence="1">
    <location>
        <begin position="346"/>
        <end position="366"/>
    </location>
</feature>
<dbReference type="OrthoDB" id="280643at2"/>
<proteinExistence type="predicted"/>
<keyword evidence="4" id="KW-1185">Reference proteome</keyword>
<dbReference type="EMBL" id="CP036525">
    <property type="protein sequence ID" value="QDT07068.1"/>
    <property type="molecule type" value="Genomic_DNA"/>
</dbReference>
<dbReference type="InterPro" id="IPR052173">
    <property type="entry name" value="Beta-lactam_resp_regulator"/>
</dbReference>
<dbReference type="Gene3D" id="3.30.2010.10">
    <property type="entry name" value="Metalloproteases ('zincins'), catalytic domain"/>
    <property type="match status" value="1"/>
</dbReference>
<dbReference type="CDD" id="cd07341">
    <property type="entry name" value="M56_BlaR1_MecR1_like"/>
    <property type="match status" value="1"/>
</dbReference>
<keyword evidence="1" id="KW-0472">Membrane</keyword>
<keyword evidence="1" id="KW-1133">Transmembrane helix</keyword>
<feature type="transmembrane region" description="Helical" evidence="1">
    <location>
        <begin position="144"/>
        <end position="169"/>
    </location>
</feature>
<evidence type="ECO:0000256" key="1">
    <source>
        <dbReference type="SAM" id="Phobius"/>
    </source>
</evidence>